<dbReference type="EMBL" id="CAJHNH020006190">
    <property type="protein sequence ID" value="CAG5133406.1"/>
    <property type="molecule type" value="Genomic_DNA"/>
</dbReference>
<comment type="caution">
    <text evidence="5">The sequence shown here is derived from an EMBL/GenBank/DDBJ whole genome shotgun (WGS) entry which is preliminary data.</text>
</comment>
<dbReference type="Pfam" id="PF08729">
    <property type="entry name" value="HUN"/>
    <property type="match status" value="1"/>
</dbReference>
<proteinExistence type="predicted"/>
<feature type="region of interest" description="Disordered" evidence="2">
    <location>
        <begin position="779"/>
        <end position="805"/>
    </location>
</feature>
<dbReference type="AlphaFoldDB" id="A0A8S4A2V2"/>
<protein>
    <recommendedName>
        <fullName evidence="7">Ubinuclein-1</fullName>
    </recommendedName>
</protein>
<evidence type="ECO:0000259" key="3">
    <source>
        <dbReference type="Pfam" id="PF08729"/>
    </source>
</evidence>
<feature type="compositionally biased region" description="Polar residues" evidence="2">
    <location>
        <begin position="650"/>
        <end position="680"/>
    </location>
</feature>
<keyword evidence="6" id="KW-1185">Reference proteome</keyword>
<feature type="domain" description="Hpc2-related" evidence="3">
    <location>
        <begin position="84"/>
        <end position="136"/>
    </location>
</feature>
<feature type="region of interest" description="Disordered" evidence="2">
    <location>
        <begin position="491"/>
        <end position="543"/>
    </location>
</feature>
<dbReference type="OrthoDB" id="68076at2759"/>
<feature type="domain" description="Ubinuclein middle" evidence="4">
    <location>
        <begin position="289"/>
        <end position="487"/>
    </location>
</feature>
<feature type="compositionally biased region" description="Low complexity" evidence="2">
    <location>
        <begin position="781"/>
        <end position="794"/>
    </location>
</feature>
<dbReference type="InterPro" id="IPR026947">
    <property type="entry name" value="UBN_middle_dom"/>
</dbReference>
<dbReference type="PANTHER" id="PTHR21669">
    <property type="entry name" value="CAPZ-INTERACTING PROTEIN AND RELATED PROTEINS"/>
    <property type="match status" value="1"/>
</dbReference>
<dbReference type="InterPro" id="IPR014840">
    <property type="entry name" value="HRD"/>
</dbReference>
<feature type="compositionally biased region" description="Basic and acidic residues" evidence="2">
    <location>
        <begin position="190"/>
        <end position="211"/>
    </location>
</feature>
<dbReference type="GO" id="GO:0006325">
    <property type="term" value="P:chromatin organization"/>
    <property type="evidence" value="ECO:0007669"/>
    <property type="project" value="TreeGrafter"/>
</dbReference>
<feature type="compositionally biased region" description="Basic and acidic residues" evidence="2">
    <location>
        <begin position="386"/>
        <end position="405"/>
    </location>
</feature>
<evidence type="ECO:0000256" key="2">
    <source>
        <dbReference type="SAM" id="MobiDB-lite"/>
    </source>
</evidence>
<feature type="region of interest" description="Disordered" evidence="2">
    <location>
        <begin position="224"/>
        <end position="254"/>
    </location>
</feature>
<feature type="region of interest" description="Disordered" evidence="2">
    <location>
        <begin position="183"/>
        <end position="211"/>
    </location>
</feature>
<feature type="region of interest" description="Disordered" evidence="2">
    <location>
        <begin position="720"/>
        <end position="754"/>
    </location>
</feature>
<feature type="compositionally biased region" description="Polar residues" evidence="2">
    <location>
        <begin position="726"/>
        <end position="747"/>
    </location>
</feature>
<evidence type="ECO:0000313" key="5">
    <source>
        <dbReference type="EMBL" id="CAG5133406.1"/>
    </source>
</evidence>
<evidence type="ECO:0000259" key="4">
    <source>
        <dbReference type="Pfam" id="PF14075"/>
    </source>
</evidence>
<feature type="compositionally biased region" description="Polar residues" evidence="2">
    <location>
        <begin position="530"/>
        <end position="543"/>
    </location>
</feature>
<feature type="compositionally biased region" description="Basic residues" evidence="2">
    <location>
        <begin position="417"/>
        <end position="426"/>
    </location>
</feature>
<dbReference type="Proteomes" id="UP000678393">
    <property type="component" value="Unassembled WGS sequence"/>
</dbReference>
<name>A0A8S4A2V2_9EUPU</name>
<feature type="compositionally biased region" description="Polar residues" evidence="2">
    <location>
        <begin position="627"/>
        <end position="643"/>
    </location>
</feature>
<feature type="compositionally biased region" description="Polar residues" evidence="2">
    <location>
        <begin position="696"/>
        <end position="706"/>
    </location>
</feature>
<reference evidence="5" key="1">
    <citation type="submission" date="2021-04" db="EMBL/GenBank/DDBJ databases">
        <authorList>
            <consortium name="Molecular Ecology Group"/>
        </authorList>
    </citation>
    <scope>NUCLEOTIDE SEQUENCE</scope>
</reference>
<feature type="region of interest" description="Disordered" evidence="2">
    <location>
        <begin position="613"/>
        <end position="706"/>
    </location>
</feature>
<feature type="compositionally biased region" description="Polar residues" evidence="2">
    <location>
        <begin position="229"/>
        <end position="239"/>
    </location>
</feature>
<dbReference type="PANTHER" id="PTHR21669:SF28">
    <property type="entry name" value="YEMANUCLEIN"/>
    <property type="match status" value="1"/>
</dbReference>
<evidence type="ECO:0008006" key="7">
    <source>
        <dbReference type="Google" id="ProtNLM"/>
    </source>
</evidence>
<organism evidence="5 6">
    <name type="scientific">Candidula unifasciata</name>
    <dbReference type="NCBI Taxonomy" id="100452"/>
    <lineage>
        <taxon>Eukaryota</taxon>
        <taxon>Metazoa</taxon>
        <taxon>Spiralia</taxon>
        <taxon>Lophotrochozoa</taxon>
        <taxon>Mollusca</taxon>
        <taxon>Gastropoda</taxon>
        <taxon>Heterobranchia</taxon>
        <taxon>Euthyneura</taxon>
        <taxon>Panpulmonata</taxon>
        <taxon>Eupulmonata</taxon>
        <taxon>Stylommatophora</taxon>
        <taxon>Helicina</taxon>
        <taxon>Helicoidea</taxon>
        <taxon>Geomitridae</taxon>
        <taxon>Candidula</taxon>
    </lineage>
</organism>
<evidence type="ECO:0000313" key="6">
    <source>
        <dbReference type="Proteomes" id="UP000678393"/>
    </source>
</evidence>
<dbReference type="GO" id="GO:0005634">
    <property type="term" value="C:nucleus"/>
    <property type="evidence" value="ECO:0007669"/>
    <property type="project" value="TreeGrafter"/>
</dbReference>
<accession>A0A8S4A2V2</accession>
<keyword evidence="1" id="KW-0597">Phosphoprotein</keyword>
<feature type="compositionally biased region" description="Polar residues" evidence="2">
    <location>
        <begin position="499"/>
        <end position="518"/>
    </location>
</feature>
<evidence type="ECO:0000256" key="1">
    <source>
        <dbReference type="ARBA" id="ARBA00022553"/>
    </source>
</evidence>
<sequence>MSEMKRVELTTVSSSQKQKKVKWKQSTYRFILTLGESNAENMSGVLPLNGTPFDEPDEDKEVAAIAQRFEAKYGPKGLISGKRKRTQEMDDYYDPGEGYDEDDPFIDNTEAVSVKFVPSHPDHTARRFYINQGKLDFKYLDEDSSDAFANVQEVKKPKKKRVLDSDSEEETGAAIAKKFKAMKAMKRKKQLESKSGEKQRKKHSGLEDGDKIFKKKKLKNLDKLKLQKSTPDSVAQQEAVTPPVPSPNVTTPSPSVMVSSPFAPTNKSIVPPLANHIIDGVQGMPDTVQEAKENKEKKLRFFSDGVNKLLLDIELGSRNLPWGSRTAIYGHLGEHLPCGKNALQRRAKKLRESQQEGQLKLPMQKLKEAVMKVMPGLEEQHELEVQRAKNESELKEGVADVKEEASTESEEEEKTENKKKPRGPRRKFQWTSEIRDLLLDIVSTKMKLFSTSKSRNQTAEEYLKAFLDSEIKPIWPQGWIQTRMLFKESKKAHEDLTKGSLQPPQQKSTAPQQMANSQQHKHPQELPKVANQQQNKAAMRSSTLVGSLHNSTGAHVNSVVPATKSINPFVAVHRIPETATQKLSLGGKSSSSSLQQNQTVMPLIQQQEKTLNNSNVGLKPNQPARKLQQSETNAFSGATSSDIPQAKKLVTSSQNSVSSRLDSQTKTVVHQPTGPHKNSQPPSPHSKSGIMGGTSCIPTQNTSANSGLKLNQQNQHIKPSTGLLLGSQSNSRGNANIPNMSAQSQPTGGIRQHSPPANLLGFSDKPAAGPVSPPIVLLDISSSPSMSRSNTPSPQKSPVSPPGNAALSLYEQIKSQIWHQEAMEDQALKNLALALNCGGSDASRMYGKCSELHHF</sequence>
<feature type="region of interest" description="Disordered" evidence="2">
    <location>
        <begin position="386"/>
        <end position="426"/>
    </location>
</feature>
<dbReference type="Pfam" id="PF14075">
    <property type="entry name" value="UBN_AB"/>
    <property type="match status" value="1"/>
</dbReference>
<gene>
    <name evidence="5" type="ORF">CUNI_LOCUS18964</name>
</gene>